<sequence length="171" mass="19068">MRNGLPVCNQNVNLGACSIAKEVQLSLEPPLPLEFLVQGTPTSLQGSARSRDEWQERVRQAARAVIPLDAWLLLQPLAVTIYIFPATVLPGDIDNRVKHILDAMTRVVYLEDRQIHRIVVQKFEPDAIFSFSAASRDLAEAMNSEGPVVYLRITDDLHEELQRCSPLPNGA</sequence>
<dbReference type="Gene3D" id="3.30.1330.70">
    <property type="entry name" value="Holliday junction resolvase RusA"/>
    <property type="match status" value="1"/>
</dbReference>
<dbReference type="Pfam" id="PF05866">
    <property type="entry name" value="RusA"/>
    <property type="match status" value="1"/>
</dbReference>
<dbReference type="GO" id="GO:0006310">
    <property type="term" value="P:DNA recombination"/>
    <property type="evidence" value="ECO:0007669"/>
    <property type="project" value="InterPro"/>
</dbReference>
<evidence type="ECO:0000313" key="2">
    <source>
        <dbReference type="Proteomes" id="UP000469011"/>
    </source>
</evidence>
<protein>
    <submittedName>
        <fullName evidence="1">RusA family crossover junction endodeoxyribonuclease</fullName>
    </submittedName>
</protein>
<evidence type="ECO:0000313" key="1">
    <source>
        <dbReference type="EMBL" id="NDW07223.1"/>
    </source>
</evidence>
<dbReference type="InterPro" id="IPR008822">
    <property type="entry name" value="Endonuclease_RusA-like"/>
</dbReference>
<gene>
    <name evidence="1" type="ORF">GTK09_22650</name>
</gene>
<dbReference type="AlphaFoldDB" id="A0A6N9T785"/>
<dbReference type="GO" id="GO:0000287">
    <property type="term" value="F:magnesium ion binding"/>
    <property type="evidence" value="ECO:0007669"/>
    <property type="project" value="InterPro"/>
</dbReference>
<dbReference type="EMBL" id="JAAAMG010000025">
    <property type="protein sequence ID" value="NDW07223.1"/>
    <property type="molecule type" value="Genomic_DNA"/>
</dbReference>
<dbReference type="SUPFAM" id="SSF103084">
    <property type="entry name" value="Holliday junction resolvase RusA"/>
    <property type="match status" value="1"/>
</dbReference>
<comment type="caution">
    <text evidence="1">The sequence shown here is derived from an EMBL/GenBank/DDBJ whole genome shotgun (WGS) entry which is preliminary data.</text>
</comment>
<proteinExistence type="predicted"/>
<dbReference type="GO" id="GO:0006281">
    <property type="term" value="P:DNA repair"/>
    <property type="evidence" value="ECO:0007669"/>
    <property type="project" value="InterPro"/>
</dbReference>
<reference evidence="1 2" key="1">
    <citation type="submission" date="2020-01" db="EMBL/GenBank/DDBJ databases">
        <title>Jiella pacifica sp. nov.</title>
        <authorList>
            <person name="Xue Z."/>
            <person name="Zhu S."/>
            <person name="Chen J."/>
            <person name="Yang J."/>
        </authorList>
    </citation>
    <scope>NUCLEOTIDE SEQUENCE [LARGE SCALE GENOMIC DNA]</scope>
    <source>
        <strain evidence="1 2">40Bstr34</strain>
    </source>
</reference>
<organism evidence="1 2">
    <name type="scientific">Jiella pacifica</name>
    <dbReference type="NCBI Taxonomy" id="2696469"/>
    <lineage>
        <taxon>Bacteria</taxon>
        <taxon>Pseudomonadati</taxon>
        <taxon>Pseudomonadota</taxon>
        <taxon>Alphaproteobacteria</taxon>
        <taxon>Hyphomicrobiales</taxon>
        <taxon>Aurantimonadaceae</taxon>
        <taxon>Jiella</taxon>
    </lineage>
</organism>
<name>A0A6N9T785_9HYPH</name>
<dbReference type="InterPro" id="IPR036614">
    <property type="entry name" value="RusA-like_sf"/>
</dbReference>
<keyword evidence="2" id="KW-1185">Reference proteome</keyword>
<accession>A0A6N9T785</accession>
<dbReference type="Proteomes" id="UP000469011">
    <property type="component" value="Unassembled WGS sequence"/>
</dbReference>